<feature type="binding site" description="covalent" evidence="8">
    <location>
        <position position="126"/>
    </location>
    <ligand>
        <name>heme c</name>
        <dbReference type="ChEBI" id="CHEBI:61717"/>
        <label>2</label>
    </ligand>
</feature>
<evidence type="ECO:0000313" key="13">
    <source>
        <dbReference type="EMBL" id="QZP28932.1"/>
    </source>
</evidence>
<feature type="signal peptide" evidence="10">
    <location>
        <begin position="1"/>
        <end position="20"/>
    </location>
</feature>
<evidence type="ECO:0000256" key="1">
    <source>
        <dbReference type="ARBA" id="ARBA00004418"/>
    </source>
</evidence>
<organism evidence="12 14">
    <name type="scientific">Pseudomonas mosselii</name>
    <dbReference type="NCBI Taxonomy" id="78327"/>
    <lineage>
        <taxon>Bacteria</taxon>
        <taxon>Pseudomonadati</taxon>
        <taxon>Pseudomonadota</taxon>
        <taxon>Gammaproteobacteria</taxon>
        <taxon>Pseudomonadales</taxon>
        <taxon>Pseudomonadaceae</taxon>
        <taxon>Pseudomonas</taxon>
    </lineage>
</organism>
<sequence>MKQSLYAGLLAMTAAFAAHAEAPPTQATTCVACHGAQGQGNPALGAPRLAGQQAEYLLTQLRDFKAGRRGYAAADTHGAQMRAIATTIGDGDQEPLARYFAGLGGTSSTVPAASASQGQALYQGTCGACHGPQAEGFAHLKTPNLRVLDRVYLERQLTAFSDGTRGGEQHGSELAIWMRGIALQLHDDDQRRVLLDYIASP</sequence>
<evidence type="ECO:0000259" key="11">
    <source>
        <dbReference type="PROSITE" id="PS51007"/>
    </source>
</evidence>
<keyword evidence="3 8" id="KW-0349">Heme</keyword>
<evidence type="ECO:0000256" key="7">
    <source>
        <dbReference type="ARBA" id="ARBA00023004"/>
    </source>
</evidence>
<evidence type="ECO:0000256" key="2">
    <source>
        <dbReference type="ARBA" id="ARBA00022448"/>
    </source>
</evidence>
<dbReference type="Proteomes" id="UP000541770">
    <property type="component" value="Unassembled WGS sequence"/>
</dbReference>
<evidence type="ECO:0000313" key="12">
    <source>
        <dbReference type="EMBL" id="MBA6064956.1"/>
    </source>
</evidence>
<comment type="subcellular location">
    <subcellularLocation>
        <location evidence="1">Periplasm</location>
    </subcellularLocation>
</comment>
<feature type="binding site" description="covalent" evidence="8">
    <location>
        <position position="33"/>
    </location>
    <ligand>
        <name>heme c</name>
        <dbReference type="ChEBI" id="CHEBI:61717"/>
        <label>1</label>
    </ligand>
</feature>
<evidence type="ECO:0000256" key="5">
    <source>
        <dbReference type="ARBA" id="ARBA00022764"/>
    </source>
</evidence>
<evidence type="ECO:0000256" key="4">
    <source>
        <dbReference type="ARBA" id="ARBA00022723"/>
    </source>
</evidence>
<keyword evidence="6" id="KW-0249">Electron transport</keyword>
<evidence type="ECO:0000256" key="9">
    <source>
        <dbReference type="PIRSR" id="PIRSR000005-2"/>
    </source>
</evidence>
<dbReference type="PROSITE" id="PS51007">
    <property type="entry name" value="CYTC"/>
    <property type="match status" value="2"/>
</dbReference>
<keyword evidence="2" id="KW-0813">Transport</keyword>
<dbReference type="SUPFAM" id="SSF46626">
    <property type="entry name" value="Cytochrome c"/>
    <property type="match status" value="2"/>
</dbReference>
<dbReference type="PIRSF" id="PIRSF000005">
    <property type="entry name" value="Cytochrome_c4"/>
    <property type="match status" value="1"/>
</dbReference>
<dbReference type="Proteomes" id="UP000825591">
    <property type="component" value="Chromosome"/>
</dbReference>
<feature type="binding site" description="axial binding residue" evidence="9">
    <location>
        <position position="130"/>
    </location>
    <ligand>
        <name>heme c</name>
        <dbReference type="ChEBI" id="CHEBI:61717"/>
        <label>2</label>
    </ligand>
    <ligandPart>
        <name>Fe</name>
        <dbReference type="ChEBI" id="CHEBI:18248"/>
    </ligandPart>
</feature>
<dbReference type="PANTHER" id="PTHR33751:SF9">
    <property type="entry name" value="CYTOCHROME C4"/>
    <property type="match status" value="1"/>
</dbReference>
<dbReference type="EMBL" id="CP081966">
    <property type="protein sequence ID" value="QZP28932.1"/>
    <property type="molecule type" value="Genomic_DNA"/>
</dbReference>
<dbReference type="GO" id="GO:0042597">
    <property type="term" value="C:periplasmic space"/>
    <property type="evidence" value="ECO:0007669"/>
    <property type="project" value="UniProtKB-SubCell"/>
</dbReference>
<keyword evidence="15" id="KW-1185">Reference proteome</keyword>
<dbReference type="Gene3D" id="1.10.760.10">
    <property type="entry name" value="Cytochrome c-like domain"/>
    <property type="match status" value="2"/>
</dbReference>
<proteinExistence type="predicted"/>
<dbReference type="InterPro" id="IPR036909">
    <property type="entry name" value="Cyt_c-like_dom_sf"/>
</dbReference>
<dbReference type="RefSeq" id="WP_028689282.1">
    <property type="nucleotide sequence ID" value="NZ_BQIT01000007.1"/>
</dbReference>
<evidence type="ECO:0000256" key="10">
    <source>
        <dbReference type="SAM" id="SignalP"/>
    </source>
</evidence>
<evidence type="ECO:0000256" key="6">
    <source>
        <dbReference type="ARBA" id="ARBA00022982"/>
    </source>
</evidence>
<feature type="domain" description="Cytochrome c" evidence="11">
    <location>
        <begin position="7"/>
        <end position="104"/>
    </location>
</feature>
<dbReference type="EMBL" id="JACGDE010000005">
    <property type="protein sequence ID" value="MBA6064956.1"/>
    <property type="molecule type" value="Genomic_DNA"/>
</dbReference>
<reference evidence="12 14" key="1">
    <citation type="submission" date="2020-07" db="EMBL/GenBank/DDBJ databases">
        <title>Diversity of carbapenemase encoding genes among Pseudomonas putida group clinical isolates in a tertiary Brazilian hospital.</title>
        <authorList>
            <person name="Alberto-Lei F."/>
            <person name="Nodari C.S."/>
            <person name="Streling A.P."/>
            <person name="Paulino J.T."/>
            <person name="Bessa-Neto F.O."/>
            <person name="Cayo R."/>
            <person name="Gales A.C."/>
        </authorList>
    </citation>
    <scope>NUCLEOTIDE SEQUENCE [LARGE SCALE GENOMIC DNA]</scope>
    <source>
        <strain evidence="12 14">14802</strain>
    </source>
</reference>
<evidence type="ECO:0000256" key="8">
    <source>
        <dbReference type="PIRSR" id="PIRSR000005-1"/>
    </source>
</evidence>
<keyword evidence="4 9" id="KW-0479">Metal-binding</keyword>
<keyword evidence="10" id="KW-0732">Signal</keyword>
<dbReference type="GO" id="GO:0005506">
    <property type="term" value="F:iron ion binding"/>
    <property type="evidence" value="ECO:0007669"/>
    <property type="project" value="InterPro"/>
</dbReference>
<dbReference type="GO" id="GO:0020037">
    <property type="term" value="F:heme binding"/>
    <property type="evidence" value="ECO:0007669"/>
    <property type="project" value="InterPro"/>
</dbReference>
<feature type="domain" description="Cytochrome c" evidence="11">
    <location>
        <begin position="113"/>
        <end position="201"/>
    </location>
</feature>
<keyword evidence="7 9" id="KW-0408">Iron</keyword>
<comment type="PTM">
    <text evidence="8">Binds 2 heme c groups covalently per subunit.</text>
</comment>
<feature type="binding site" description="covalent" evidence="8">
    <location>
        <position position="129"/>
    </location>
    <ligand>
        <name>heme c</name>
        <dbReference type="ChEBI" id="CHEBI:61717"/>
        <label>2</label>
    </ligand>
</feature>
<evidence type="ECO:0000313" key="15">
    <source>
        <dbReference type="Proteomes" id="UP000825591"/>
    </source>
</evidence>
<dbReference type="GO" id="GO:0009055">
    <property type="term" value="F:electron transfer activity"/>
    <property type="evidence" value="ECO:0007669"/>
    <property type="project" value="InterPro"/>
</dbReference>
<protein>
    <submittedName>
        <fullName evidence="12">C-type cytochrome</fullName>
    </submittedName>
</protein>
<dbReference type="InterPro" id="IPR024167">
    <property type="entry name" value="Cytochrome_c4-like"/>
</dbReference>
<name>A0A7W2PXY2_9PSED</name>
<dbReference type="InterPro" id="IPR050597">
    <property type="entry name" value="Cytochrome_c_Oxidase_Subunit"/>
</dbReference>
<reference evidence="13 15" key="2">
    <citation type="submission" date="2021-08" db="EMBL/GenBank/DDBJ databases">
        <title>Bactericidal Effect of Pseudomonas oryziphila sp. nov., a novel Pseudomonas Species Against Xanthomonas oryzae Reduces Disease Severity of Bacterial Leaf Streak of Rice.</title>
        <authorList>
            <person name="Yang R."/>
            <person name="Li S."/>
            <person name="Li Y."/>
            <person name="Yan Y."/>
            <person name="Fang Y."/>
            <person name="Zou L."/>
            <person name="Chen G."/>
        </authorList>
    </citation>
    <scope>NUCLEOTIDE SEQUENCE [LARGE SCALE GENOMIC DNA]</scope>
    <source>
        <strain evidence="13 15">DSM 17497</strain>
    </source>
</reference>
<dbReference type="PANTHER" id="PTHR33751">
    <property type="entry name" value="CBB3-TYPE CYTOCHROME C OXIDASE SUBUNIT FIXP"/>
    <property type="match status" value="1"/>
</dbReference>
<feature type="binding site" description="axial binding residue" evidence="9">
    <location>
        <position position="34"/>
    </location>
    <ligand>
        <name>heme c</name>
        <dbReference type="ChEBI" id="CHEBI:61717"/>
        <label>1</label>
    </ligand>
    <ligandPart>
        <name>Fe</name>
        <dbReference type="ChEBI" id="CHEBI:18248"/>
    </ligandPart>
</feature>
<evidence type="ECO:0000256" key="3">
    <source>
        <dbReference type="ARBA" id="ARBA00022617"/>
    </source>
</evidence>
<dbReference type="InterPro" id="IPR009056">
    <property type="entry name" value="Cyt_c-like_dom"/>
</dbReference>
<feature type="binding site" description="axial binding residue" evidence="9">
    <location>
        <position position="178"/>
    </location>
    <ligand>
        <name>heme c</name>
        <dbReference type="ChEBI" id="CHEBI:61717"/>
        <label>2</label>
    </ligand>
    <ligandPart>
        <name>Fe</name>
        <dbReference type="ChEBI" id="CHEBI:18248"/>
    </ligandPart>
</feature>
<accession>A0A7W2PXY2</accession>
<dbReference type="AlphaFoldDB" id="A0A7W2PXY2"/>
<feature type="chain" id="PRO_5031171082" evidence="10">
    <location>
        <begin position="21"/>
        <end position="201"/>
    </location>
</feature>
<feature type="binding site" description="axial binding residue" evidence="9">
    <location>
        <position position="81"/>
    </location>
    <ligand>
        <name>heme c</name>
        <dbReference type="ChEBI" id="CHEBI:61717"/>
        <label>1</label>
    </ligand>
    <ligandPart>
        <name>Fe</name>
        <dbReference type="ChEBI" id="CHEBI:18248"/>
    </ligandPart>
</feature>
<gene>
    <name evidence="12" type="ORF">H4C75_09270</name>
    <name evidence="13" type="ORF">K5H97_11540</name>
</gene>
<keyword evidence="5" id="KW-0574">Periplasm</keyword>
<evidence type="ECO:0000313" key="14">
    <source>
        <dbReference type="Proteomes" id="UP000541770"/>
    </source>
</evidence>
<dbReference type="Pfam" id="PF00034">
    <property type="entry name" value="Cytochrom_C"/>
    <property type="match status" value="2"/>
</dbReference>
<feature type="binding site" description="covalent" evidence="8">
    <location>
        <position position="30"/>
    </location>
    <ligand>
        <name>heme c</name>
        <dbReference type="ChEBI" id="CHEBI:61717"/>
        <label>1</label>
    </ligand>
</feature>